<organism evidence="5 6">
    <name type="scientific">Cohnella luojiensis</name>
    <dbReference type="NCBI Taxonomy" id="652876"/>
    <lineage>
        <taxon>Bacteria</taxon>
        <taxon>Bacillati</taxon>
        <taxon>Bacillota</taxon>
        <taxon>Bacilli</taxon>
        <taxon>Bacillales</taxon>
        <taxon>Paenibacillaceae</taxon>
        <taxon>Cohnella</taxon>
    </lineage>
</organism>
<dbReference type="Pfam" id="PF22813">
    <property type="entry name" value="TcaA_2nd"/>
    <property type="match status" value="1"/>
</dbReference>
<evidence type="ECO:0000313" key="5">
    <source>
        <dbReference type="EMBL" id="TFE19703.1"/>
    </source>
</evidence>
<dbReference type="AlphaFoldDB" id="A0A4Y8LSQ6"/>
<keyword evidence="1" id="KW-0472">Membrane</keyword>
<dbReference type="InterPro" id="IPR056902">
    <property type="entry name" value="NTF2_YvbJ"/>
</dbReference>
<feature type="domain" description="TcaA 4th" evidence="3">
    <location>
        <begin position="264"/>
        <end position="330"/>
    </location>
</feature>
<dbReference type="InterPro" id="IPR054529">
    <property type="entry name" value="TcaA_2nd"/>
</dbReference>
<dbReference type="EMBL" id="SOMN01000052">
    <property type="protein sequence ID" value="TFE19703.1"/>
    <property type="molecule type" value="Genomic_DNA"/>
</dbReference>
<keyword evidence="1" id="KW-1133">Transmembrane helix</keyword>
<evidence type="ECO:0000256" key="1">
    <source>
        <dbReference type="SAM" id="Phobius"/>
    </source>
</evidence>
<feature type="transmembrane region" description="Helical" evidence="1">
    <location>
        <begin position="58"/>
        <end position="77"/>
    </location>
</feature>
<proteinExistence type="predicted"/>
<evidence type="ECO:0000259" key="4">
    <source>
        <dbReference type="Pfam" id="PF25155"/>
    </source>
</evidence>
<evidence type="ECO:0008006" key="7">
    <source>
        <dbReference type="Google" id="ProtNLM"/>
    </source>
</evidence>
<name>A0A4Y8LSQ6_9BACL</name>
<dbReference type="InterPro" id="IPR054530">
    <property type="entry name" value="TcaA_4th"/>
</dbReference>
<accession>A0A4Y8LSQ6</accession>
<comment type="caution">
    <text evidence="5">The sequence shown here is derived from an EMBL/GenBank/DDBJ whole genome shotgun (WGS) entry which is preliminary data.</text>
</comment>
<dbReference type="Pfam" id="PF22820">
    <property type="entry name" value="TcaA_3rd_4th"/>
    <property type="match status" value="2"/>
</dbReference>
<feature type="domain" description="TcaA 4th" evidence="3">
    <location>
        <begin position="189"/>
        <end position="246"/>
    </location>
</feature>
<dbReference type="PANTHER" id="PTHR40038:SF1">
    <property type="entry name" value="MEMBRANE-ASSOCIATED PROTEIN TCAA"/>
    <property type="match status" value="1"/>
</dbReference>
<evidence type="ECO:0000313" key="6">
    <source>
        <dbReference type="Proteomes" id="UP000297900"/>
    </source>
</evidence>
<dbReference type="GO" id="GO:0005886">
    <property type="term" value="C:plasma membrane"/>
    <property type="evidence" value="ECO:0007669"/>
    <property type="project" value="UniProtKB-SubCell"/>
</dbReference>
<protein>
    <recommendedName>
        <fullName evidence="7">PEGA domain-containing protein</fullName>
    </recommendedName>
</protein>
<keyword evidence="6" id="KW-1185">Reference proteome</keyword>
<feature type="domain" description="YvbJ-like NTF2-like" evidence="4">
    <location>
        <begin position="345"/>
        <end position="466"/>
    </location>
</feature>
<evidence type="ECO:0000259" key="2">
    <source>
        <dbReference type="Pfam" id="PF22813"/>
    </source>
</evidence>
<gene>
    <name evidence="5" type="ORF">E2980_22400</name>
</gene>
<dbReference type="Proteomes" id="UP000297900">
    <property type="component" value="Unassembled WGS sequence"/>
</dbReference>
<dbReference type="Pfam" id="PF25155">
    <property type="entry name" value="NTF2_YvbJ"/>
    <property type="match status" value="1"/>
</dbReference>
<dbReference type="RefSeq" id="WP_167747227.1">
    <property type="nucleotide sequence ID" value="NZ_SOMN01000052.1"/>
</dbReference>
<reference evidence="5 6" key="1">
    <citation type="submission" date="2019-03" db="EMBL/GenBank/DDBJ databases">
        <title>Cohnella endophytica sp. nov., a novel endophytic bacterium isolated from bark of Sonneratia apetala.</title>
        <authorList>
            <person name="Tuo L."/>
        </authorList>
    </citation>
    <scope>NUCLEOTIDE SEQUENCE [LARGE SCALE GENOMIC DNA]</scope>
    <source>
        <strain evidence="5 6">CCTCC AB 208254</strain>
    </source>
</reference>
<sequence length="480" mass="53825">MLREYAFCPECGTPVVPNEISATIAPDMQPYASGQPTAVPPIVHPANPAVALSKKAKILIASGVVVILLLVGVYFLGKYLTDEQRLLDRFESAIEDGKADKLFDMLSASNSDTPFDQKTVDGIVKYLGSNKESLLTVMEQLKAEAKQLEAGDAETFANDADAAFLYLNMKNKKRWLIYNDYELKVKRYMIPVQTNFEGAKILVNGQEAATASGDGSSIEVGPFLPGEYEIKSVYEGEYTTLENKETVSLFPMASYEDSVKLVLEGDYVHVYSNYSNSRIFINGKDIGLAVEDGKEIGPIAIDGSNKMYVETEFPWGEIKSEEFAVDTDQLEFNVSELNDAMKEEIMSSAYDFVTSWMAAFQARDINALRHVHSDRVADFTEYFTDMVDSDEYYMGELHRITFDLDGFDVNQYSESEYTVSVKAQVDYSEIFYYSEYETDPVPVAGTNYTEYVLQYVDGQWLVSGWSPSYDVGTENTKVYE</sequence>
<evidence type="ECO:0000259" key="3">
    <source>
        <dbReference type="Pfam" id="PF22820"/>
    </source>
</evidence>
<feature type="domain" description="TcaA second" evidence="2">
    <location>
        <begin position="85"/>
        <end position="185"/>
    </location>
</feature>
<keyword evidence="1" id="KW-0812">Transmembrane</keyword>
<dbReference type="PANTHER" id="PTHR40038">
    <property type="entry name" value="MEMBRANE-ASSOCIATED PROTEIN TCAA"/>
    <property type="match status" value="1"/>
</dbReference>